<feature type="signal peptide" evidence="1">
    <location>
        <begin position="1"/>
        <end position="26"/>
    </location>
</feature>
<reference evidence="2 3" key="1">
    <citation type="submission" date="2016-10" db="EMBL/GenBank/DDBJ databases">
        <authorList>
            <person name="Cai Z."/>
        </authorList>
    </citation>
    <scope>NUCLEOTIDE SEQUENCE [LARGE SCALE GENOMIC DNA]</scope>
</reference>
<protein>
    <submittedName>
        <fullName evidence="2">Uncharacterized protein</fullName>
    </submittedName>
</protein>
<name>A0A383VZM4_TETOB</name>
<evidence type="ECO:0000256" key="1">
    <source>
        <dbReference type="SAM" id="SignalP"/>
    </source>
</evidence>
<feature type="chain" id="PRO_5016665922" evidence="1">
    <location>
        <begin position="27"/>
        <end position="486"/>
    </location>
</feature>
<evidence type="ECO:0000313" key="3">
    <source>
        <dbReference type="Proteomes" id="UP000256970"/>
    </source>
</evidence>
<dbReference type="AlphaFoldDB" id="A0A383VZM4"/>
<keyword evidence="3" id="KW-1185">Reference proteome</keyword>
<dbReference type="EMBL" id="FNXT01000985">
    <property type="protein sequence ID" value="SZX70329.1"/>
    <property type="molecule type" value="Genomic_DNA"/>
</dbReference>
<dbReference type="Proteomes" id="UP000256970">
    <property type="component" value="Unassembled WGS sequence"/>
</dbReference>
<evidence type="ECO:0000313" key="2">
    <source>
        <dbReference type="EMBL" id="SZX70329.1"/>
    </source>
</evidence>
<gene>
    <name evidence="2" type="ORF">BQ4739_LOCUS10549</name>
</gene>
<organism evidence="2 3">
    <name type="scientific">Tetradesmus obliquus</name>
    <name type="common">Green alga</name>
    <name type="synonym">Acutodesmus obliquus</name>
    <dbReference type="NCBI Taxonomy" id="3088"/>
    <lineage>
        <taxon>Eukaryota</taxon>
        <taxon>Viridiplantae</taxon>
        <taxon>Chlorophyta</taxon>
        <taxon>core chlorophytes</taxon>
        <taxon>Chlorophyceae</taxon>
        <taxon>CS clade</taxon>
        <taxon>Sphaeropleales</taxon>
        <taxon>Scenedesmaceae</taxon>
        <taxon>Tetradesmus</taxon>
    </lineage>
</organism>
<accession>A0A383VZM4</accession>
<proteinExistence type="predicted"/>
<sequence length="486" mass="51792">MGRCEWHDSTMRLWVLLLLLNSSVASRSIDGTAGEQNSKADGTGQYHSRWSFKKLSGARLSGFFQDMQPVPGRATCRLGWYTAQPPRYTGNTVLCSGSSMENCLEPCLAGYDQLQNSSLCMQRCPDKAVGPAQLCPVSRTCIRAAGVCPMLSEVPYICPVPDQFLGTCAKQSYQAVVGTQQAAGRLCSGTLFKDHDGSWRCAEGLVREPCSSSFTNTTEVMDGIGARCMQVCPPWLVDCGDTCNMPGVPCSQKAEVLCPVAPLTACDLAERSRTALRTACQHEGFRGIGGCPLTLSMHGGCGGAKLQVRSGLRHGGFVRAVEAWWGPAPVVGGAPLPDNYDGPLRAVKLTFSDKTEPVVFGNASHVLSSSPRMTFNFAANELVVSHNFWSSSSVMDGSRLTPVLAGFSVFTNDRNSYSAGGTTDWDQFGAGSEKVGEALSNWEQHTALGGRELGVGLPVGAAAYVSDAGIHAFGLIYLGQALKQEL</sequence>
<keyword evidence="1" id="KW-0732">Signal</keyword>